<feature type="transmembrane region" description="Helical" evidence="6">
    <location>
        <begin position="211"/>
        <end position="230"/>
    </location>
</feature>
<feature type="transmembrane region" description="Helical" evidence="6">
    <location>
        <begin position="366"/>
        <end position="388"/>
    </location>
</feature>
<dbReference type="GO" id="GO:0022857">
    <property type="term" value="F:transmembrane transporter activity"/>
    <property type="evidence" value="ECO:0007669"/>
    <property type="project" value="InterPro"/>
</dbReference>
<evidence type="ECO:0000313" key="9">
    <source>
        <dbReference type="Proteomes" id="UP000799439"/>
    </source>
</evidence>
<feature type="region of interest" description="Disordered" evidence="5">
    <location>
        <begin position="498"/>
        <end position="533"/>
    </location>
</feature>
<feature type="region of interest" description="Disordered" evidence="5">
    <location>
        <begin position="1"/>
        <end position="23"/>
    </location>
</feature>
<evidence type="ECO:0000259" key="7">
    <source>
        <dbReference type="PROSITE" id="PS50850"/>
    </source>
</evidence>
<organism evidence="8 9">
    <name type="scientific">Myriangium duriaei CBS 260.36</name>
    <dbReference type="NCBI Taxonomy" id="1168546"/>
    <lineage>
        <taxon>Eukaryota</taxon>
        <taxon>Fungi</taxon>
        <taxon>Dikarya</taxon>
        <taxon>Ascomycota</taxon>
        <taxon>Pezizomycotina</taxon>
        <taxon>Dothideomycetes</taxon>
        <taxon>Dothideomycetidae</taxon>
        <taxon>Myriangiales</taxon>
        <taxon>Myriangiaceae</taxon>
        <taxon>Myriangium</taxon>
    </lineage>
</organism>
<dbReference type="InterPro" id="IPR020846">
    <property type="entry name" value="MFS_dom"/>
</dbReference>
<name>A0A9P4IU63_9PEZI</name>
<proteinExistence type="predicted"/>
<accession>A0A9P4IU63</accession>
<dbReference type="PANTHER" id="PTHR23502:SF3">
    <property type="entry name" value="MAJOR FACILITATOR SUPERFAMILY (MFS) PROFILE DOMAIN-CONTAINING PROTEIN-RELATED"/>
    <property type="match status" value="1"/>
</dbReference>
<dbReference type="InterPro" id="IPR036259">
    <property type="entry name" value="MFS_trans_sf"/>
</dbReference>
<feature type="transmembrane region" description="Helical" evidence="6">
    <location>
        <begin position="287"/>
        <end position="306"/>
    </location>
</feature>
<protein>
    <submittedName>
        <fullName evidence="8">MFS transporter</fullName>
    </submittedName>
</protein>
<feature type="transmembrane region" description="Helical" evidence="6">
    <location>
        <begin position="461"/>
        <end position="482"/>
    </location>
</feature>
<dbReference type="Proteomes" id="UP000799439">
    <property type="component" value="Unassembled WGS sequence"/>
</dbReference>
<feature type="compositionally biased region" description="Basic and acidic residues" evidence="5">
    <location>
        <begin position="524"/>
        <end position="533"/>
    </location>
</feature>
<dbReference type="OrthoDB" id="5376138at2759"/>
<sequence>MVHLAHRQQKRSISKSTPKRDHRSIQAGLELNEESAYGELGFSFPWYKKWTILTVIFVVQCSMNFNSSVYTSSIEIMASQPPQGFGVSKQTIRVGQCIFLVTYALGSELWAPWSEEVGRWPVLQLSLFLVNIWQVLCALAPNHSCLIIGRALGGLSSAGGSVTLGMVADMFEPQNQQFAVAYVVLASVAGSVLGPIFGGFIGEYLSWRWNFWVQLIFGVFTQILHFLCVPETRVTIILDREAKKRRNAGENVFGPNEVKGSLLKRMTLKELTIIWTRPFHMLITEPIVLCLSLLSGFSDGLIFTFLEAYNPVFKQWHFSPVALGLAYIPIMIGYILAWLSFMPFFKRDQKFMTQHGPDAMEPERRLYWLLYTAPLEAIGLFGFAWTSLGPSHGIPWIAPMLFSALVGIANYAIYMATIDYMVAAYGPYAASATGGNDLFAGIAAMYSAPFYSYFSRHTLEWPSTILGFIAVVVTIPIYIFYWKGPQIRRHSKFAQDVLKKRQDKEGRRASRLSSSQPPANKETATQEKHELNV</sequence>
<keyword evidence="3 6" id="KW-1133">Transmembrane helix</keyword>
<comment type="subcellular location">
    <subcellularLocation>
        <location evidence="1">Membrane</location>
        <topology evidence="1">Multi-pass membrane protein</topology>
    </subcellularLocation>
</comment>
<feature type="transmembrane region" description="Helical" evidence="6">
    <location>
        <begin position="326"/>
        <end position="345"/>
    </location>
</feature>
<dbReference type="InterPro" id="IPR011701">
    <property type="entry name" value="MFS"/>
</dbReference>
<evidence type="ECO:0000256" key="5">
    <source>
        <dbReference type="SAM" id="MobiDB-lite"/>
    </source>
</evidence>
<keyword evidence="2 6" id="KW-0812">Transmembrane</keyword>
<feature type="compositionally biased region" description="Basic residues" evidence="5">
    <location>
        <begin position="1"/>
        <end position="13"/>
    </location>
</feature>
<evidence type="ECO:0000313" key="8">
    <source>
        <dbReference type="EMBL" id="KAF2149731.1"/>
    </source>
</evidence>
<evidence type="ECO:0000256" key="3">
    <source>
        <dbReference type="ARBA" id="ARBA00022989"/>
    </source>
</evidence>
<reference evidence="8" key="1">
    <citation type="journal article" date="2020" name="Stud. Mycol.">
        <title>101 Dothideomycetes genomes: a test case for predicting lifestyles and emergence of pathogens.</title>
        <authorList>
            <person name="Haridas S."/>
            <person name="Albert R."/>
            <person name="Binder M."/>
            <person name="Bloem J."/>
            <person name="Labutti K."/>
            <person name="Salamov A."/>
            <person name="Andreopoulos B."/>
            <person name="Baker S."/>
            <person name="Barry K."/>
            <person name="Bills G."/>
            <person name="Bluhm B."/>
            <person name="Cannon C."/>
            <person name="Castanera R."/>
            <person name="Culley D."/>
            <person name="Daum C."/>
            <person name="Ezra D."/>
            <person name="Gonzalez J."/>
            <person name="Henrissat B."/>
            <person name="Kuo A."/>
            <person name="Liang C."/>
            <person name="Lipzen A."/>
            <person name="Lutzoni F."/>
            <person name="Magnuson J."/>
            <person name="Mondo S."/>
            <person name="Nolan M."/>
            <person name="Ohm R."/>
            <person name="Pangilinan J."/>
            <person name="Park H.-J."/>
            <person name="Ramirez L."/>
            <person name="Alfaro M."/>
            <person name="Sun H."/>
            <person name="Tritt A."/>
            <person name="Yoshinaga Y."/>
            <person name="Zwiers L.-H."/>
            <person name="Turgeon B."/>
            <person name="Goodwin S."/>
            <person name="Spatafora J."/>
            <person name="Crous P."/>
            <person name="Grigoriev I."/>
        </authorList>
    </citation>
    <scope>NUCLEOTIDE SEQUENCE</scope>
    <source>
        <strain evidence="8">CBS 260.36</strain>
    </source>
</reference>
<evidence type="ECO:0000256" key="1">
    <source>
        <dbReference type="ARBA" id="ARBA00004141"/>
    </source>
</evidence>
<dbReference type="Gene3D" id="1.20.1250.20">
    <property type="entry name" value="MFS general substrate transporter like domains"/>
    <property type="match status" value="1"/>
</dbReference>
<comment type="caution">
    <text evidence="8">The sequence shown here is derived from an EMBL/GenBank/DDBJ whole genome shotgun (WGS) entry which is preliminary data.</text>
</comment>
<keyword evidence="9" id="KW-1185">Reference proteome</keyword>
<feature type="transmembrane region" description="Helical" evidence="6">
    <location>
        <begin position="394"/>
        <end position="416"/>
    </location>
</feature>
<dbReference type="FunFam" id="1.20.1250.20:FF:000088">
    <property type="entry name" value="MFS multidrug transporter, putative"/>
    <property type="match status" value="1"/>
</dbReference>
<feature type="transmembrane region" description="Helical" evidence="6">
    <location>
        <begin position="179"/>
        <end position="205"/>
    </location>
</feature>
<feature type="transmembrane region" description="Helical" evidence="6">
    <location>
        <begin position="428"/>
        <end position="449"/>
    </location>
</feature>
<dbReference type="EMBL" id="ML996090">
    <property type="protein sequence ID" value="KAF2149731.1"/>
    <property type="molecule type" value="Genomic_DNA"/>
</dbReference>
<dbReference type="AlphaFoldDB" id="A0A9P4IU63"/>
<evidence type="ECO:0000256" key="2">
    <source>
        <dbReference type="ARBA" id="ARBA00022692"/>
    </source>
</evidence>
<keyword evidence="4 6" id="KW-0472">Membrane</keyword>
<feature type="domain" description="Major facilitator superfamily (MFS) profile" evidence="7">
    <location>
        <begin position="52"/>
        <end position="488"/>
    </location>
</feature>
<evidence type="ECO:0000256" key="6">
    <source>
        <dbReference type="SAM" id="Phobius"/>
    </source>
</evidence>
<dbReference type="SUPFAM" id="SSF103473">
    <property type="entry name" value="MFS general substrate transporter"/>
    <property type="match status" value="1"/>
</dbReference>
<dbReference type="Pfam" id="PF07690">
    <property type="entry name" value="MFS_1"/>
    <property type="match status" value="1"/>
</dbReference>
<dbReference type="GO" id="GO:0005886">
    <property type="term" value="C:plasma membrane"/>
    <property type="evidence" value="ECO:0007669"/>
    <property type="project" value="TreeGrafter"/>
</dbReference>
<feature type="compositionally biased region" description="Basic and acidic residues" evidence="5">
    <location>
        <begin position="498"/>
        <end position="508"/>
    </location>
</feature>
<dbReference type="PROSITE" id="PS50850">
    <property type="entry name" value="MFS"/>
    <property type="match status" value="1"/>
</dbReference>
<gene>
    <name evidence="8" type="ORF">K461DRAFT_300176</name>
</gene>
<dbReference type="PANTHER" id="PTHR23502">
    <property type="entry name" value="MAJOR FACILITATOR SUPERFAMILY"/>
    <property type="match status" value="1"/>
</dbReference>
<evidence type="ECO:0000256" key="4">
    <source>
        <dbReference type="ARBA" id="ARBA00023136"/>
    </source>
</evidence>